<dbReference type="Proteomes" id="UP000885826">
    <property type="component" value="Unassembled WGS sequence"/>
</dbReference>
<evidence type="ECO:0000313" key="2">
    <source>
        <dbReference type="Proteomes" id="UP000885826"/>
    </source>
</evidence>
<sequence length="249" mass="28097">MAIEMMFLSILLVSQPPWEHRYEADSLPTQYGVERIMSSGYTEEVSGGLLTITGPAKGLLYYKRGGPSGDRITVEARGEVNDPSAGGSQIGLSAPNYGYKNVMIKYDEIWDVPVTGGEFHTIFLALNNATGLLQMWIDGEFKKEATVGGPFSFAVFFGKEWVYWNPLNSTWNYVYYVRGYYQPGTEEVKEDITGNRLQVSPSPFTWQTKVLGHEDEVDIEKIGLRTWKEKELGLTDKGHWGVKDVEDWI</sequence>
<name>A0A9C9ELD0_UNCW3</name>
<proteinExistence type="predicted"/>
<protein>
    <submittedName>
        <fullName evidence="1">Uncharacterized protein</fullName>
    </submittedName>
</protein>
<evidence type="ECO:0000313" key="1">
    <source>
        <dbReference type="EMBL" id="HEC77974.1"/>
    </source>
</evidence>
<gene>
    <name evidence="1" type="ORF">ENI34_02385</name>
</gene>
<comment type="caution">
    <text evidence="1">The sequence shown here is derived from an EMBL/GenBank/DDBJ whole genome shotgun (WGS) entry which is preliminary data.</text>
</comment>
<dbReference type="EMBL" id="DRIG01000028">
    <property type="protein sequence ID" value="HEC77974.1"/>
    <property type="molecule type" value="Genomic_DNA"/>
</dbReference>
<accession>A0A9C9ELD0</accession>
<organism evidence="1 2">
    <name type="scientific">candidate division WOR-3 bacterium</name>
    <dbReference type="NCBI Taxonomy" id="2052148"/>
    <lineage>
        <taxon>Bacteria</taxon>
        <taxon>Bacteria division WOR-3</taxon>
    </lineage>
</organism>
<dbReference type="AlphaFoldDB" id="A0A9C9ELD0"/>
<reference evidence="1" key="1">
    <citation type="journal article" date="2020" name="mSystems">
        <title>Genome- and Community-Level Interaction Insights into Carbon Utilization and Element Cycling Functions of Hydrothermarchaeota in Hydrothermal Sediment.</title>
        <authorList>
            <person name="Zhou Z."/>
            <person name="Liu Y."/>
            <person name="Xu W."/>
            <person name="Pan J."/>
            <person name="Luo Z.H."/>
            <person name="Li M."/>
        </authorList>
    </citation>
    <scope>NUCLEOTIDE SEQUENCE</scope>
    <source>
        <strain evidence="1">HyVt-388</strain>
    </source>
</reference>